<organism evidence="2 3">
    <name type="scientific">Gemmata obscuriglobus</name>
    <dbReference type="NCBI Taxonomy" id="114"/>
    <lineage>
        <taxon>Bacteria</taxon>
        <taxon>Pseudomonadati</taxon>
        <taxon>Planctomycetota</taxon>
        <taxon>Planctomycetia</taxon>
        <taxon>Gemmatales</taxon>
        <taxon>Gemmataceae</taxon>
        <taxon>Gemmata</taxon>
    </lineage>
</organism>
<keyword evidence="3" id="KW-1185">Reference proteome</keyword>
<evidence type="ECO:0000313" key="3">
    <source>
        <dbReference type="Proteomes" id="UP000245802"/>
    </source>
</evidence>
<evidence type="ECO:0000313" key="2">
    <source>
        <dbReference type="EMBL" id="AWM42394.1"/>
    </source>
</evidence>
<dbReference type="InterPro" id="IPR020290">
    <property type="entry name" value="Gp88"/>
</dbReference>
<dbReference type="AlphaFoldDB" id="A0A2Z3HKP2"/>
<dbReference type="OrthoDB" id="264324at2"/>
<dbReference type="Pfam" id="PF17338">
    <property type="entry name" value="GP88"/>
    <property type="match status" value="1"/>
</dbReference>
<accession>A0A2Z3HKP2</accession>
<name>A0A2Z3HKP2_9BACT</name>
<evidence type="ECO:0000259" key="1">
    <source>
        <dbReference type="Pfam" id="PF17338"/>
    </source>
</evidence>
<sequence>MHHFDLPAVGTCPGRSQVCESVCYATRGRFRTDKVRRRLRWCLRQSRRADFADRMVAEVRSKGALVVRVHVSGDFYDAAYAAKWASVFHRCPVATFYFYTRSWRVEAMTPVLAQVAGFGNVRAWYSADAETGMPESLPEGARVAWLQTAVDEPVAGNLVFRDDPLRDARPTFSLPLVCPNEAPAGQRFGVNCGNCGQCWRQ</sequence>
<gene>
    <name evidence="2" type="ORF">C1280_26215</name>
</gene>
<dbReference type="EMBL" id="CP025958">
    <property type="protein sequence ID" value="AWM42394.1"/>
    <property type="molecule type" value="Genomic_DNA"/>
</dbReference>
<dbReference type="KEGG" id="gog:C1280_26215"/>
<dbReference type="Proteomes" id="UP000245802">
    <property type="component" value="Chromosome"/>
</dbReference>
<protein>
    <recommendedName>
        <fullName evidence="1">Gene product 88 domain-containing protein</fullName>
    </recommendedName>
</protein>
<feature type="domain" description="Gene product 88" evidence="1">
    <location>
        <begin position="3"/>
        <end position="201"/>
    </location>
</feature>
<proteinExistence type="predicted"/>
<reference evidence="2 3" key="1">
    <citation type="submission" date="2018-01" db="EMBL/GenBank/DDBJ databases">
        <title>G. obscuriglobus.</title>
        <authorList>
            <person name="Franke J."/>
            <person name="Blomberg W."/>
            <person name="Selmecki A."/>
        </authorList>
    </citation>
    <scope>NUCLEOTIDE SEQUENCE [LARGE SCALE GENOMIC DNA]</scope>
    <source>
        <strain evidence="2 3">DSM 5831</strain>
    </source>
</reference>